<dbReference type="Proteomes" id="UP000325134">
    <property type="component" value="Unassembled WGS sequence"/>
</dbReference>
<dbReference type="InterPro" id="IPR036008">
    <property type="entry name" value="Aconitase_4Fe-4S_dom"/>
</dbReference>
<keyword evidence="13 16" id="KW-0411">Iron-sulfur</keyword>
<evidence type="ECO:0000259" key="18">
    <source>
        <dbReference type="Pfam" id="PF00694"/>
    </source>
</evidence>
<comment type="function">
    <text evidence="16">Catalyzes the isomerization of citrate to isocitrate via cis-aconitate.</text>
</comment>
<dbReference type="UniPathway" id="UPA00223">
    <property type="reaction ID" value="UER00718"/>
</dbReference>
<evidence type="ECO:0000313" key="19">
    <source>
        <dbReference type="EMBL" id="SHE55570.1"/>
    </source>
</evidence>
<dbReference type="EC" id="4.2.1.3" evidence="16"/>
<dbReference type="SUPFAM" id="SSF53732">
    <property type="entry name" value="Aconitase iron-sulfur domain"/>
    <property type="match status" value="1"/>
</dbReference>
<dbReference type="GO" id="GO:0046872">
    <property type="term" value="F:metal ion binding"/>
    <property type="evidence" value="ECO:0007669"/>
    <property type="project" value="UniProtKB-KW"/>
</dbReference>
<feature type="domain" description="Aconitase A/isopropylmalate dehydratase small subunit swivel" evidence="18">
    <location>
        <begin position="695"/>
        <end position="820"/>
    </location>
</feature>
<dbReference type="InterPro" id="IPR044137">
    <property type="entry name" value="AcnA_IRP_Swivel"/>
</dbReference>
<dbReference type="NCBIfam" id="NF006757">
    <property type="entry name" value="PRK09277.1"/>
    <property type="match status" value="1"/>
</dbReference>
<keyword evidence="9" id="KW-0816">Tricarboxylic acid cycle</keyword>
<comment type="pathway">
    <text evidence="5">Organic acid metabolism; propanoate degradation.</text>
</comment>
<dbReference type="InterPro" id="IPR015931">
    <property type="entry name" value="Acnase/IPM_dHydase_lsu_aba_1/3"/>
</dbReference>
<dbReference type="EMBL" id="FQVK01000004">
    <property type="protein sequence ID" value="SHE55570.1"/>
    <property type="molecule type" value="Genomic_DNA"/>
</dbReference>
<dbReference type="FunFam" id="3.30.499.10:FF:000020">
    <property type="entry name" value="Aconitate hydratase A"/>
    <property type="match status" value="1"/>
</dbReference>
<dbReference type="NCBIfam" id="TIGR01341">
    <property type="entry name" value="aconitase_1"/>
    <property type="match status" value="1"/>
</dbReference>
<organism evidence="19 20">
    <name type="scientific">Ruegeria intermedia</name>
    <dbReference type="NCBI Taxonomy" id="996115"/>
    <lineage>
        <taxon>Bacteria</taxon>
        <taxon>Pseudomonadati</taxon>
        <taxon>Pseudomonadota</taxon>
        <taxon>Alphaproteobacteria</taxon>
        <taxon>Rhodobacterales</taxon>
        <taxon>Roseobacteraceae</taxon>
        <taxon>Ruegeria</taxon>
    </lineage>
</organism>
<name>A0A1M4UG74_9RHOB</name>
<dbReference type="GO" id="GO:0006099">
    <property type="term" value="P:tricarboxylic acid cycle"/>
    <property type="evidence" value="ECO:0007669"/>
    <property type="project" value="UniProtKB-UniPathway"/>
</dbReference>
<comment type="similarity">
    <text evidence="6 16">Belongs to the aconitase/IPM isomerase family.</text>
</comment>
<sequence>MPIKVGQDTAKTRRSLSVNGKSISYYSIPAAQEAGLGDFSRLPAALKVVLENMLRFEDGGFSVSVDDIKAFAEWGANGGKNPREIAYRPARVLMQDFTGVPAVVDLAAMRDGIKALGGDPQKINPLNPVDLVIDHSVMIDEFGNPRAFQMNVDREYERNMERYQFLKWGQKAFNNFRVVPPGTGICHQVNLEYLAQTVWTDTDQNGEEVAYPDTLVGTDSHTTMVNGMAVLGWGVGGIEAEAAMLGQPISMLIPEVVGFELTGEMVEGTTGTDLVLKVVEMLREKGVVGKFVEFYGEGLDRLPLADRATIANMAPEYGATCGFFPIDNETLRYLRNTGRDEDRIALVEAYAKENGFWRDENYAPVYTDTLSLDMGTIVPAISGPKRPQDYVPLTNAKAAFRKEMEETFKRPMGKEVPVKGEDYTMESGKVVIASITSCTNTSNPYVMIGAGLVAKKAHELGLNRKPWVKTSLAPGSQVVSEYLEAAGLQEHLDAIGFNLVGYGCTTCIGNSGPIQKEISEAIAEGDLVATSVLSGNRNFEGRISPDVRANYLASPPLVVVYALAGTLDIDLTSEPIGQDKNGNDVYMKDLWPSQKEIADLVEATVTREAFLKKYADVFKGDEKWQAVETTDAETYDWPPSSTYIQNPPYFQNMSPEPGTISNIEGARILAILGDMVTTDHISPAGSFSTTSPAGKYLLERQVQPREFNSYGSRRGNHEVMMRGTFANIRIKNEMLDGVEGGYTKGPDGEQTSIYDAAMAYKEKGIPLVVFGGEQYGAGSSRDWAAKGTALLGVKAVIAESFERIHRSNLVGMGVIPFEFTGGDNRKTLGLTGDETISIHGLDTIQPLQEVPCTITYADGTEKTITLKCRIDTAPEIEYIENGGVLHYVLRNLAKAS</sequence>
<keyword evidence="14 16" id="KW-0456">Lyase</keyword>
<gene>
    <name evidence="19" type="ORF">SAMN05444279_10443</name>
</gene>
<comment type="catalytic activity">
    <reaction evidence="1">
        <text>(2S,3R)-3-hydroxybutane-1,2,3-tricarboxylate = 2-methyl-cis-aconitate + H2O</text>
        <dbReference type="Rhea" id="RHEA:17941"/>
        <dbReference type="ChEBI" id="CHEBI:15377"/>
        <dbReference type="ChEBI" id="CHEBI:57429"/>
        <dbReference type="ChEBI" id="CHEBI:57872"/>
        <dbReference type="EC" id="4.2.1.99"/>
    </reaction>
</comment>
<evidence type="ECO:0000256" key="5">
    <source>
        <dbReference type="ARBA" id="ARBA00005026"/>
    </source>
</evidence>
<evidence type="ECO:0000256" key="11">
    <source>
        <dbReference type="ARBA" id="ARBA00022884"/>
    </source>
</evidence>
<dbReference type="GO" id="GO:0047456">
    <property type="term" value="F:2-methylisocitrate dehydratase activity"/>
    <property type="evidence" value="ECO:0007669"/>
    <property type="project" value="UniProtKB-EC"/>
</dbReference>
<evidence type="ECO:0000256" key="14">
    <source>
        <dbReference type="ARBA" id="ARBA00023239"/>
    </source>
</evidence>
<comment type="subunit">
    <text evidence="7">Monomer.</text>
</comment>
<evidence type="ECO:0000256" key="1">
    <source>
        <dbReference type="ARBA" id="ARBA00000118"/>
    </source>
</evidence>
<evidence type="ECO:0000256" key="2">
    <source>
        <dbReference type="ARBA" id="ARBA00001966"/>
    </source>
</evidence>
<dbReference type="InterPro" id="IPR001030">
    <property type="entry name" value="Acoase/IPM_deHydtase_lsu_aba"/>
</dbReference>
<comment type="catalytic activity">
    <reaction evidence="15 16">
        <text>citrate = D-threo-isocitrate</text>
        <dbReference type="Rhea" id="RHEA:10336"/>
        <dbReference type="ChEBI" id="CHEBI:15562"/>
        <dbReference type="ChEBI" id="CHEBI:16947"/>
        <dbReference type="EC" id="4.2.1.3"/>
    </reaction>
</comment>
<dbReference type="GO" id="GO:0051539">
    <property type="term" value="F:4 iron, 4 sulfur cluster binding"/>
    <property type="evidence" value="ECO:0007669"/>
    <property type="project" value="UniProtKB-KW"/>
</dbReference>
<proteinExistence type="inferred from homology"/>
<comment type="function">
    <text evidence="3">Involved in the catabolism of short chain fatty acids (SCFA) via the tricarboxylic acid (TCA)(acetyl degradation route) and probably the 2-methylcitrate cycle I (propionate degradation route). Catalyzes the reversible isomerization of citrate to isocitrate via cis-aconitate. Could catalyze the hydration of 2-methyl-cis-aconitate to yield (2R,3S)-2-methylisocitrate. The apo form of AcnA functions as a RNA-binding regulatory protein.</text>
</comment>
<dbReference type="InterPro" id="IPR006249">
    <property type="entry name" value="Aconitase/IRP2"/>
</dbReference>
<dbReference type="PROSITE" id="PS00450">
    <property type="entry name" value="ACONITASE_1"/>
    <property type="match status" value="1"/>
</dbReference>
<dbReference type="PANTHER" id="PTHR11670">
    <property type="entry name" value="ACONITASE/IRON-RESPONSIVE ELEMENT FAMILY MEMBER"/>
    <property type="match status" value="1"/>
</dbReference>
<comment type="pathway">
    <text evidence="4">Carbohydrate metabolism; tricarboxylic acid cycle; isocitrate from oxaloacetate: step 2/2.</text>
</comment>
<keyword evidence="10" id="KW-0479">Metal-binding</keyword>
<dbReference type="Gene3D" id="3.30.499.10">
    <property type="entry name" value="Aconitase, domain 3"/>
    <property type="match status" value="2"/>
</dbReference>
<reference evidence="19 20" key="1">
    <citation type="submission" date="2016-11" db="EMBL/GenBank/DDBJ databases">
        <authorList>
            <person name="Varghese N."/>
            <person name="Submissions S."/>
        </authorList>
    </citation>
    <scope>NUCLEOTIDE SEQUENCE [LARGE SCALE GENOMIC DNA]</scope>
    <source>
        <strain evidence="19 20">DSM 29341</strain>
    </source>
</reference>
<keyword evidence="20" id="KW-1185">Reference proteome</keyword>
<feature type="domain" description="Aconitase/3-isopropylmalate dehydratase large subunit alpha/beta/alpha" evidence="17">
    <location>
        <begin position="84"/>
        <end position="565"/>
    </location>
</feature>
<evidence type="ECO:0000256" key="6">
    <source>
        <dbReference type="ARBA" id="ARBA00007185"/>
    </source>
</evidence>
<evidence type="ECO:0000256" key="12">
    <source>
        <dbReference type="ARBA" id="ARBA00023004"/>
    </source>
</evidence>
<dbReference type="InterPro" id="IPR018136">
    <property type="entry name" value="Aconitase_4Fe-4S_BS"/>
</dbReference>
<evidence type="ECO:0000256" key="3">
    <source>
        <dbReference type="ARBA" id="ARBA00002737"/>
    </source>
</evidence>
<dbReference type="FunFam" id="3.20.19.10:FF:000001">
    <property type="entry name" value="Aconitate hydratase"/>
    <property type="match status" value="1"/>
</dbReference>
<evidence type="ECO:0000256" key="16">
    <source>
        <dbReference type="RuleBase" id="RU361275"/>
    </source>
</evidence>
<evidence type="ECO:0000256" key="13">
    <source>
        <dbReference type="ARBA" id="ARBA00023014"/>
    </source>
</evidence>
<evidence type="ECO:0000256" key="7">
    <source>
        <dbReference type="ARBA" id="ARBA00011245"/>
    </source>
</evidence>
<dbReference type="InterPro" id="IPR015928">
    <property type="entry name" value="Aconitase/3IPM_dehydase_swvl"/>
</dbReference>
<evidence type="ECO:0000259" key="17">
    <source>
        <dbReference type="Pfam" id="PF00330"/>
    </source>
</evidence>
<dbReference type="FunFam" id="3.30.499.10:FF:000002">
    <property type="entry name" value="Aconitate hydratase"/>
    <property type="match status" value="1"/>
</dbReference>
<evidence type="ECO:0000256" key="10">
    <source>
        <dbReference type="ARBA" id="ARBA00022723"/>
    </source>
</evidence>
<dbReference type="CDD" id="cd01580">
    <property type="entry name" value="AcnA_IRP_Swivel"/>
    <property type="match status" value="1"/>
</dbReference>
<evidence type="ECO:0000256" key="9">
    <source>
        <dbReference type="ARBA" id="ARBA00022532"/>
    </source>
</evidence>
<evidence type="ECO:0000256" key="15">
    <source>
        <dbReference type="ARBA" id="ARBA00023501"/>
    </source>
</evidence>
<evidence type="ECO:0000313" key="20">
    <source>
        <dbReference type="Proteomes" id="UP000325134"/>
    </source>
</evidence>
<dbReference type="InterPro" id="IPR000573">
    <property type="entry name" value="AconitaseA/IPMdHydase_ssu_swvl"/>
</dbReference>
<dbReference type="Gene3D" id="3.20.19.10">
    <property type="entry name" value="Aconitase, domain 4"/>
    <property type="match status" value="1"/>
</dbReference>
<dbReference type="AlphaFoldDB" id="A0A1M4UG74"/>
<keyword evidence="8 16" id="KW-0004">4Fe-4S</keyword>
<comment type="cofactor">
    <cofactor evidence="2">
        <name>[4Fe-4S] cluster</name>
        <dbReference type="ChEBI" id="CHEBI:49883"/>
    </cofactor>
</comment>
<dbReference type="NCBIfam" id="NF009520">
    <property type="entry name" value="PRK12881.1"/>
    <property type="match status" value="1"/>
</dbReference>
<dbReference type="Gene3D" id="6.10.190.10">
    <property type="match status" value="1"/>
</dbReference>
<protein>
    <recommendedName>
        <fullName evidence="16">Aconitate hydratase</fullName>
        <shortName evidence="16">Aconitase</shortName>
        <ecNumber evidence="16">4.2.1.3</ecNumber>
    </recommendedName>
</protein>
<evidence type="ECO:0000256" key="4">
    <source>
        <dbReference type="ARBA" id="ARBA00004717"/>
    </source>
</evidence>
<dbReference type="GO" id="GO:0003994">
    <property type="term" value="F:aconitate hydratase activity"/>
    <property type="evidence" value="ECO:0007669"/>
    <property type="project" value="UniProtKB-EC"/>
</dbReference>
<keyword evidence="11" id="KW-0694">RNA-binding</keyword>
<dbReference type="OrthoDB" id="9764318at2"/>
<evidence type="ECO:0000256" key="8">
    <source>
        <dbReference type="ARBA" id="ARBA00022485"/>
    </source>
</evidence>
<dbReference type="Pfam" id="PF00330">
    <property type="entry name" value="Aconitase"/>
    <property type="match status" value="1"/>
</dbReference>
<dbReference type="CDD" id="cd01586">
    <property type="entry name" value="AcnA_IRP"/>
    <property type="match status" value="1"/>
</dbReference>
<dbReference type="PRINTS" id="PR00415">
    <property type="entry name" value="ACONITASE"/>
</dbReference>
<dbReference type="PROSITE" id="PS01244">
    <property type="entry name" value="ACONITASE_2"/>
    <property type="match status" value="1"/>
</dbReference>
<keyword evidence="12 16" id="KW-0408">Iron</keyword>
<dbReference type="SUPFAM" id="SSF52016">
    <property type="entry name" value="LeuD/IlvD-like"/>
    <property type="match status" value="1"/>
</dbReference>
<dbReference type="GO" id="GO:0003723">
    <property type="term" value="F:RNA binding"/>
    <property type="evidence" value="ECO:0007669"/>
    <property type="project" value="UniProtKB-KW"/>
</dbReference>
<dbReference type="Pfam" id="PF00694">
    <property type="entry name" value="Aconitase_C"/>
    <property type="match status" value="1"/>
</dbReference>
<accession>A0A1M4UG74</accession>
<dbReference type="RefSeq" id="WP_149774816.1">
    <property type="nucleotide sequence ID" value="NZ_FQVK01000004.1"/>
</dbReference>